<dbReference type="GO" id="GO:0005730">
    <property type="term" value="C:nucleolus"/>
    <property type="evidence" value="ECO:0007669"/>
    <property type="project" value="UniProtKB-SubCell"/>
</dbReference>
<keyword evidence="11" id="KW-1185">Reference proteome</keyword>
<feature type="region of interest" description="Disordered" evidence="9">
    <location>
        <begin position="51"/>
        <end position="110"/>
    </location>
</feature>
<feature type="region of interest" description="Disordered" evidence="9">
    <location>
        <begin position="1"/>
        <end position="24"/>
    </location>
</feature>
<evidence type="ECO:0000256" key="2">
    <source>
        <dbReference type="ARBA" id="ARBA00006301"/>
    </source>
</evidence>
<organism evidence="10 11">
    <name type="scientific">Bugula neritina</name>
    <name type="common">Brown bryozoan</name>
    <name type="synonym">Sertularia neritina</name>
    <dbReference type="NCBI Taxonomy" id="10212"/>
    <lineage>
        <taxon>Eukaryota</taxon>
        <taxon>Metazoa</taxon>
        <taxon>Spiralia</taxon>
        <taxon>Lophotrochozoa</taxon>
        <taxon>Bryozoa</taxon>
        <taxon>Gymnolaemata</taxon>
        <taxon>Cheilostomatida</taxon>
        <taxon>Flustrina</taxon>
        <taxon>Buguloidea</taxon>
        <taxon>Bugulidae</taxon>
        <taxon>Bugula</taxon>
    </lineage>
</organism>
<dbReference type="InterPro" id="IPR007823">
    <property type="entry name" value="RRP8"/>
</dbReference>
<keyword evidence="7 8" id="KW-0539">Nucleus</keyword>
<evidence type="ECO:0000256" key="8">
    <source>
        <dbReference type="RuleBase" id="RU365074"/>
    </source>
</evidence>
<evidence type="ECO:0000313" key="10">
    <source>
        <dbReference type="EMBL" id="KAF6027380.1"/>
    </source>
</evidence>
<keyword evidence="5 8" id="KW-0808">Transferase</keyword>
<dbReference type="GO" id="GO:0008168">
    <property type="term" value="F:methyltransferase activity"/>
    <property type="evidence" value="ECO:0007669"/>
    <property type="project" value="UniProtKB-KW"/>
</dbReference>
<dbReference type="PANTHER" id="PTHR12787">
    <property type="entry name" value="RIBOSOMAL RNA-PROCESSING PROTEIN 8"/>
    <property type="match status" value="1"/>
</dbReference>
<gene>
    <name evidence="10" type="ORF">EB796_014313</name>
</gene>
<dbReference type="EMBL" id="VXIV02002101">
    <property type="protein sequence ID" value="KAF6027380.1"/>
    <property type="molecule type" value="Genomic_DNA"/>
</dbReference>
<evidence type="ECO:0000256" key="6">
    <source>
        <dbReference type="ARBA" id="ARBA00022691"/>
    </source>
</evidence>
<evidence type="ECO:0000256" key="5">
    <source>
        <dbReference type="ARBA" id="ARBA00022679"/>
    </source>
</evidence>
<keyword evidence="4 8" id="KW-0489">Methyltransferase</keyword>
<dbReference type="Proteomes" id="UP000593567">
    <property type="component" value="Unassembled WGS sequence"/>
</dbReference>
<evidence type="ECO:0000256" key="1">
    <source>
        <dbReference type="ARBA" id="ARBA00004604"/>
    </source>
</evidence>
<dbReference type="OrthoDB" id="10258825at2759"/>
<keyword evidence="3 8" id="KW-0698">rRNA processing</keyword>
<dbReference type="AlphaFoldDB" id="A0A7J7JM64"/>
<sequence length="189" mass="21536">MNRAKLKKLFEQQPSPKACSNRKFIDDATTHTGSFESKQVVKKVAVKRKLKDESKVKYDGSKEKTTTAESKRKKRKKGKENPSKSSASNKKTDELSKTSKSSTQSSQGDLKDRLAAARFRYLNEMLYTSDSKEAMTLFKSDPSSYDVYHQGYRKQIEKWPVKPIDLAIKFVKSKPKHFVVADMGVVKQC</sequence>
<evidence type="ECO:0000256" key="9">
    <source>
        <dbReference type="SAM" id="MobiDB-lite"/>
    </source>
</evidence>
<evidence type="ECO:0000313" key="11">
    <source>
        <dbReference type="Proteomes" id="UP000593567"/>
    </source>
</evidence>
<feature type="compositionally biased region" description="Low complexity" evidence="9">
    <location>
        <begin position="98"/>
        <end position="107"/>
    </location>
</feature>
<dbReference type="GO" id="GO:0032259">
    <property type="term" value="P:methylation"/>
    <property type="evidence" value="ECO:0007669"/>
    <property type="project" value="UniProtKB-KW"/>
</dbReference>
<proteinExistence type="inferred from homology"/>
<comment type="subcellular location">
    <subcellularLocation>
        <location evidence="1 8">Nucleus</location>
        <location evidence="1 8">Nucleolus</location>
    </subcellularLocation>
</comment>
<dbReference type="PANTHER" id="PTHR12787:SF0">
    <property type="entry name" value="RIBOSOMAL RNA-PROCESSING PROTEIN 8"/>
    <property type="match status" value="1"/>
</dbReference>
<evidence type="ECO:0000256" key="4">
    <source>
        <dbReference type="ARBA" id="ARBA00022603"/>
    </source>
</evidence>
<dbReference type="Gene3D" id="1.10.10.2150">
    <property type="entry name" value="Ribosomal RNA-processing protein 8, N-terminal domain"/>
    <property type="match status" value="1"/>
</dbReference>
<dbReference type="Pfam" id="PF05148">
    <property type="entry name" value="Methyltransf_8"/>
    <property type="match status" value="1"/>
</dbReference>
<name>A0A7J7JM64_BUGNE</name>
<reference evidence="10" key="1">
    <citation type="submission" date="2020-06" db="EMBL/GenBank/DDBJ databases">
        <title>Draft genome of Bugula neritina, a colonial animal packing powerful symbionts and potential medicines.</title>
        <authorList>
            <person name="Rayko M."/>
        </authorList>
    </citation>
    <scope>NUCLEOTIDE SEQUENCE [LARGE SCALE GENOMIC DNA]</scope>
    <source>
        <strain evidence="10">Kwan_BN1</strain>
    </source>
</reference>
<dbReference type="EC" id="2.1.1.-" evidence="8"/>
<dbReference type="GO" id="GO:0006364">
    <property type="term" value="P:rRNA processing"/>
    <property type="evidence" value="ECO:0007669"/>
    <property type="project" value="UniProtKB-UniRule"/>
</dbReference>
<dbReference type="FunFam" id="1.10.10.2150:FF:000001">
    <property type="entry name" value="Ribosomal RNA-processing protein 8"/>
    <property type="match status" value="1"/>
</dbReference>
<comment type="function">
    <text evidence="8">Probable methyltransferase required to silence rDNA.</text>
</comment>
<keyword evidence="6 8" id="KW-0949">S-adenosyl-L-methionine</keyword>
<evidence type="ECO:0000256" key="3">
    <source>
        <dbReference type="ARBA" id="ARBA00022552"/>
    </source>
</evidence>
<accession>A0A7J7JM64</accession>
<feature type="compositionally biased region" description="Basic and acidic residues" evidence="9">
    <location>
        <begin position="51"/>
        <end position="70"/>
    </location>
</feature>
<evidence type="ECO:0000256" key="7">
    <source>
        <dbReference type="ARBA" id="ARBA00023242"/>
    </source>
</evidence>
<dbReference type="InterPro" id="IPR042036">
    <property type="entry name" value="RRP8_N"/>
</dbReference>
<protein>
    <recommendedName>
        <fullName evidence="8">Ribosomal RNA-processing protein 8</fullName>
        <ecNumber evidence="8">2.1.1.-</ecNumber>
    </recommendedName>
</protein>
<comment type="caution">
    <text evidence="10">The sequence shown here is derived from an EMBL/GenBank/DDBJ whole genome shotgun (WGS) entry which is preliminary data.</text>
</comment>
<comment type="similarity">
    <text evidence="2 8">Belongs to the methyltransferase superfamily. RRP8 family.</text>
</comment>